<dbReference type="Gene3D" id="2.120.10.30">
    <property type="entry name" value="TolB, C-terminal domain"/>
    <property type="match status" value="1"/>
</dbReference>
<dbReference type="Proteomes" id="UP000034293">
    <property type="component" value="Unassembled WGS sequence"/>
</dbReference>
<dbReference type="SUPFAM" id="SSF101898">
    <property type="entry name" value="NHL repeat"/>
    <property type="match status" value="1"/>
</dbReference>
<dbReference type="PANTHER" id="PTHR35580">
    <property type="entry name" value="CELL SURFACE GLYCOPROTEIN (S-LAYER PROTEIN)-LIKE PROTEIN"/>
    <property type="match status" value="1"/>
</dbReference>
<dbReference type="PATRIC" id="fig|1618553.3.peg.523"/>
<dbReference type="EMBL" id="LBZA01000041">
    <property type="protein sequence ID" value="KKR62776.1"/>
    <property type="molecule type" value="Genomic_DNA"/>
</dbReference>
<organism evidence="2 3">
    <name type="scientific">Candidatus Woesebacteria bacterium GW2011_GWA1_40_43</name>
    <dbReference type="NCBI Taxonomy" id="1618553"/>
    <lineage>
        <taxon>Bacteria</taxon>
        <taxon>Candidatus Woeseibacteriota</taxon>
    </lineage>
</organism>
<evidence type="ECO:0000259" key="1">
    <source>
        <dbReference type="Pfam" id="PF25778"/>
    </source>
</evidence>
<gene>
    <name evidence="2" type="ORF">UU02_C0041G0007</name>
</gene>
<dbReference type="Pfam" id="PF25778">
    <property type="entry name" value="DUF7948"/>
    <property type="match status" value="1"/>
</dbReference>
<dbReference type="PANTHER" id="PTHR35580:SF1">
    <property type="entry name" value="PHYTASE-LIKE DOMAIN-CONTAINING PROTEIN"/>
    <property type="match status" value="1"/>
</dbReference>
<dbReference type="AlphaFoldDB" id="A0A0G0SK81"/>
<feature type="domain" description="DUF7948" evidence="1">
    <location>
        <begin position="46"/>
        <end position="263"/>
    </location>
</feature>
<protein>
    <recommendedName>
        <fullName evidence="1">DUF7948 domain-containing protein</fullName>
    </recommendedName>
</protein>
<comment type="caution">
    <text evidence="2">The sequence shown here is derived from an EMBL/GenBank/DDBJ whole genome shotgun (WGS) entry which is preliminary data.</text>
</comment>
<evidence type="ECO:0000313" key="3">
    <source>
        <dbReference type="Proteomes" id="UP000034293"/>
    </source>
</evidence>
<dbReference type="InterPro" id="IPR057708">
    <property type="entry name" value="DUF7948"/>
</dbReference>
<proteinExistence type="predicted"/>
<name>A0A0G0SK81_9BACT</name>
<dbReference type="InterPro" id="IPR010620">
    <property type="entry name" value="SBBP_repeat"/>
</dbReference>
<evidence type="ECO:0000313" key="2">
    <source>
        <dbReference type="EMBL" id="KKR62776.1"/>
    </source>
</evidence>
<reference evidence="2 3" key="1">
    <citation type="journal article" date="2015" name="Nature">
        <title>rRNA introns, odd ribosomes, and small enigmatic genomes across a large radiation of phyla.</title>
        <authorList>
            <person name="Brown C.T."/>
            <person name="Hug L.A."/>
            <person name="Thomas B.C."/>
            <person name="Sharon I."/>
            <person name="Castelle C.J."/>
            <person name="Singh A."/>
            <person name="Wilkins M.J."/>
            <person name="Williams K.H."/>
            <person name="Banfield J.F."/>
        </authorList>
    </citation>
    <scope>NUCLEOTIDE SEQUENCE [LARGE SCALE GENOMIC DNA]</scope>
</reference>
<dbReference type="Pfam" id="PF06739">
    <property type="entry name" value="SBBP"/>
    <property type="match status" value="5"/>
</dbReference>
<accession>A0A0G0SK81</accession>
<sequence length="926" mass="97971">MKTKYKVYSVLILAFSLAFLGWIFLNLRSGSSFKETKSFEKLPLSFIPNQGEFSSGVVFRTQLPGGTIFVTKSGITLSLISKGKGNRGTSSLGVKASDLTETNSTVLSMFFLGANPAPEITGKDLLPGTANFFIGNESKDWRTGIPTYRIIEYKQLYPGINLYYSGDKGIFKGTYQVDPGASPNSIRWKYDGSTSERVNQENESLEIEVPGMGYVLTEQSPVAWQVIDGHRKQVDVGYVVSGGNVGFQIGDYDLNSTLYIDPVLTYSTFLGGGSNLDSSNAVAIDPAGNIYLTGLTTSSDFPVTPGSYQVAHSAGSNFDAFVSKISSDGSSLLYSTYIGGSLGSGADQSRTIAVDTSGNAYIAGETNSPDYPTFNAIQPILLGGAGNVFVTKINSSGTGLIYSTFFGYSQSGAYAIALDSYNNVYITGSAYYLPITQNALQTNPGGDTDAFMAKISSDGSNLEYSTYLGGSGHEIGYGIDVSQSGLVYVAGYTASSNYPVRNPLQTYRGDRDGFISVIDIPNSQFVYSTLIGGTGGDEVRSIKVDSSDNAYLVGVTTSLDFPTTSSSFQPLFAGGDTDAFVAKIIPDGSNFGYSTYLGGNGSDIVRSIAIDSQSNLYLAGQSSSSNFPLLDSIQSAYKGNSDAIVVKLNESGSSLLFSTYLGGFLGDFANGIVLDNSLNAYVVGGASSPDFPITPGAIQINRLGLGDAFLSKLSFTNTPVGDGVSVALDGTTLAFSQVNTSGVTTVTTSTSGTQPPSGFRLGNPATYYNISTTATFTGNITICFSYDDTAFQGSESKLKLMHFNGQNWANITTSLDTTDDIICGVTTSFSDFAVMTEPTVLDLVNAVEDLNLQQGIENSLDVKLQRALDALSAASNNSNTEATNALNAFINEVEGQRGNKLTQSQADSLHAFAVNLINILQGITQF</sequence>
<dbReference type="InterPro" id="IPR011042">
    <property type="entry name" value="6-blade_b-propeller_TolB-like"/>
</dbReference>
<dbReference type="InterPro" id="IPR052918">
    <property type="entry name" value="Motility_Chemotaxis_Reg"/>
</dbReference>